<dbReference type="OrthoDB" id="343020at2759"/>
<evidence type="ECO:0000313" key="4">
    <source>
        <dbReference type="Proteomes" id="UP000186804"/>
    </source>
</evidence>
<gene>
    <name evidence="3" type="ORF">cand_025130</name>
</gene>
<comment type="caution">
    <text evidence="3">The sequence shown here is derived from an EMBL/GenBank/DDBJ whole genome shotgun (WGS) entry which is preliminary data.</text>
</comment>
<reference evidence="3 4" key="1">
    <citation type="submission" date="2016-10" db="EMBL/GenBank/DDBJ databases">
        <title>Reductive evolution of mitochondrial metabolism and differential evolution of invasion-related proteins in Cryptosporidium.</title>
        <authorList>
            <person name="Liu S."/>
            <person name="Roellig D.M."/>
            <person name="Guo Y."/>
            <person name="Li N."/>
            <person name="Frace M.A."/>
            <person name="Tang K."/>
            <person name="Zhang L."/>
            <person name="Feng Y."/>
            <person name="Xiao L."/>
        </authorList>
    </citation>
    <scope>NUCLEOTIDE SEQUENCE [LARGE SCALE GENOMIC DNA]</scope>
    <source>
        <strain evidence="3">30847</strain>
    </source>
</reference>
<dbReference type="GeneID" id="92366697"/>
<evidence type="ECO:0000313" key="3">
    <source>
        <dbReference type="EMBL" id="OII71354.1"/>
    </source>
</evidence>
<sequence>MDECTQTVLIVLLILLCTTVSYKVYSTFLEKKRLKTKLHNDERMKKIREKQIEIWEKENKDYREINQYKSGYNETNERCNKNGHEGYSKPKDVPVSRLNPHFSYLASYRPSGSRKRFCKKCCGN</sequence>
<dbReference type="Proteomes" id="UP000186804">
    <property type="component" value="Unassembled WGS sequence"/>
</dbReference>
<dbReference type="EMBL" id="LRBS01000123">
    <property type="protein sequence ID" value="OII71354.1"/>
    <property type="molecule type" value="Genomic_DNA"/>
</dbReference>
<evidence type="ECO:0000256" key="2">
    <source>
        <dbReference type="SAM" id="Phobius"/>
    </source>
</evidence>
<name>A0A1J4MAU6_9CRYT</name>
<dbReference type="VEuPathDB" id="CryptoDB:cand_025130"/>
<accession>A0A1J4MAU6</accession>
<feature type="region of interest" description="Disordered" evidence="1">
    <location>
        <begin position="75"/>
        <end position="94"/>
    </location>
</feature>
<keyword evidence="2" id="KW-0812">Transmembrane</keyword>
<dbReference type="AlphaFoldDB" id="A0A1J4MAU6"/>
<dbReference type="RefSeq" id="XP_067066605.1">
    <property type="nucleotide sequence ID" value="XM_067212743.1"/>
</dbReference>
<keyword evidence="4" id="KW-1185">Reference proteome</keyword>
<organism evidence="3 4">
    <name type="scientific">Cryptosporidium andersoni</name>
    <dbReference type="NCBI Taxonomy" id="117008"/>
    <lineage>
        <taxon>Eukaryota</taxon>
        <taxon>Sar</taxon>
        <taxon>Alveolata</taxon>
        <taxon>Apicomplexa</taxon>
        <taxon>Conoidasida</taxon>
        <taxon>Coccidia</taxon>
        <taxon>Eucoccidiorida</taxon>
        <taxon>Eimeriorina</taxon>
        <taxon>Cryptosporidiidae</taxon>
        <taxon>Cryptosporidium</taxon>
    </lineage>
</organism>
<keyword evidence="2" id="KW-0472">Membrane</keyword>
<keyword evidence="2" id="KW-1133">Transmembrane helix</keyword>
<evidence type="ECO:0000256" key="1">
    <source>
        <dbReference type="SAM" id="MobiDB-lite"/>
    </source>
</evidence>
<proteinExistence type="predicted"/>
<protein>
    <submittedName>
        <fullName evidence="3">Uncharacterized protein</fullName>
    </submittedName>
</protein>
<feature type="transmembrane region" description="Helical" evidence="2">
    <location>
        <begin position="6"/>
        <end position="25"/>
    </location>
</feature>